<dbReference type="STRING" id="1810504.PG2T_14710"/>
<dbReference type="InterPro" id="IPR000086">
    <property type="entry name" value="NUDIX_hydrolase_dom"/>
</dbReference>
<dbReference type="SUPFAM" id="SSF55811">
    <property type="entry name" value="Nudix"/>
    <property type="match status" value="1"/>
</dbReference>
<evidence type="ECO:0000256" key="4">
    <source>
        <dbReference type="HAMAP-Rule" id="MF_00298"/>
    </source>
</evidence>
<dbReference type="InParanoid" id="A0A1B1YX03"/>
<dbReference type="FunFam" id="3.90.79.10:FF:000001">
    <property type="entry name" value="RNA pyrophosphohydrolase"/>
    <property type="match status" value="1"/>
</dbReference>
<dbReference type="NCBIfam" id="NF001938">
    <property type="entry name" value="PRK00714.1-5"/>
    <property type="match status" value="1"/>
</dbReference>
<evidence type="ECO:0000259" key="5">
    <source>
        <dbReference type="PROSITE" id="PS51462"/>
    </source>
</evidence>
<dbReference type="OrthoDB" id="9816040at2"/>
<comment type="function">
    <text evidence="4">Accelerates the degradation of transcripts by removing pyrophosphate from the 5'-end of triphosphorylated RNA, leading to a more labile monophosphorylated state that can stimulate subsequent ribonuclease cleavage.</text>
</comment>
<dbReference type="HAMAP" id="MF_00298">
    <property type="entry name" value="Nudix_RppH"/>
    <property type="match status" value="1"/>
</dbReference>
<evidence type="ECO:0000256" key="2">
    <source>
        <dbReference type="ARBA" id="ARBA00001946"/>
    </source>
</evidence>
<dbReference type="PROSITE" id="PS51462">
    <property type="entry name" value="NUDIX"/>
    <property type="match status" value="1"/>
</dbReference>
<comment type="cofactor">
    <cofactor evidence="1">
        <name>Mn(2+)</name>
        <dbReference type="ChEBI" id="CHEBI:29035"/>
    </cofactor>
</comment>
<sequence>MIDAEGFRANVGIILVNDAGHVFWGRRIGQNTWQFPQGGIKHHETPEQALFRELQEEVGLTCQDVELLGATQGWLRYMIPRRYLRRDRPPCIGQKQLWYLLRLTAGEERIRLDADGTPEFDAWRWVDYWAPLTQIVNFKREVYRLALEELAGRVPTSLAARPLQQRA</sequence>
<comment type="cofactor">
    <cofactor evidence="4">
        <name>a divalent metal cation</name>
        <dbReference type="ChEBI" id="CHEBI:60240"/>
    </cofactor>
</comment>
<dbReference type="Gene3D" id="3.90.79.10">
    <property type="entry name" value="Nucleoside Triphosphate Pyrophosphohydrolase"/>
    <property type="match status" value="1"/>
</dbReference>
<evidence type="ECO:0000256" key="3">
    <source>
        <dbReference type="ARBA" id="ARBA00022801"/>
    </source>
</evidence>
<protein>
    <recommendedName>
        <fullName evidence="4">RNA pyrophosphohydrolase</fullName>
        <ecNumber evidence="4">3.6.1.-</ecNumber>
    </recommendedName>
    <alternativeName>
        <fullName evidence="4">(Di)nucleoside polyphosphate hydrolase</fullName>
    </alternativeName>
</protein>
<dbReference type="InterPro" id="IPR020084">
    <property type="entry name" value="NUDIX_hydrolase_CS"/>
</dbReference>
<gene>
    <name evidence="4" type="primary">rppH</name>
    <name evidence="4" type="synonym">nudH</name>
    <name evidence="6" type="ORF">PG2T_14710</name>
</gene>
<dbReference type="Proteomes" id="UP000092952">
    <property type="component" value="Chromosome"/>
</dbReference>
<feature type="short sequence motif" description="Nudix box" evidence="4">
    <location>
        <begin position="38"/>
        <end position="59"/>
    </location>
</feature>
<dbReference type="PANTHER" id="PTHR43046:SF14">
    <property type="entry name" value="MUTT_NUDIX FAMILY PROTEIN"/>
    <property type="match status" value="1"/>
</dbReference>
<feature type="domain" description="Nudix hydrolase" evidence="5">
    <location>
        <begin position="6"/>
        <end position="148"/>
    </location>
</feature>
<accession>A0A1B1YX03</accession>
<name>A0A1B1YX03_9GAMM</name>
<comment type="cofactor">
    <cofactor evidence="2">
        <name>Mg(2+)</name>
        <dbReference type="ChEBI" id="CHEBI:18420"/>
    </cofactor>
</comment>
<dbReference type="PANTHER" id="PTHR43046">
    <property type="entry name" value="GDP-MANNOSE MANNOSYL HYDROLASE"/>
    <property type="match status" value="1"/>
</dbReference>
<dbReference type="EC" id="3.6.1.-" evidence="4"/>
<organism evidence="6 7">
    <name type="scientific">Immundisolibacter cernigliae</name>
    <dbReference type="NCBI Taxonomy" id="1810504"/>
    <lineage>
        <taxon>Bacteria</taxon>
        <taxon>Pseudomonadati</taxon>
        <taxon>Pseudomonadota</taxon>
        <taxon>Gammaproteobacteria</taxon>
        <taxon>Immundisolibacterales</taxon>
        <taxon>Immundisolibacteraceae</taxon>
        <taxon>Immundisolibacter</taxon>
    </lineage>
</organism>
<evidence type="ECO:0000313" key="7">
    <source>
        <dbReference type="Proteomes" id="UP000092952"/>
    </source>
</evidence>
<dbReference type="RefSeq" id="WP_068807178.1">
    <property type="nucleotide sequence ID" value="NZ_CP014671.1"/>
</dbReference>
<dbReference type="InterPro" id="IPR022927">
    <property type="entry name" value="RppH"/>
</dbReference>
<evidence type="ECO:0000256" key="1">
    <source>
        <dbReference type="ARBA" id="ARBA00001936"/>
    </source>
</evidence>
<dbReference type="GO" id="GO:0034353">
    <property type="term" value="F:mRNA 5'-diphosphatase activity"/>
    <property type="evidence" value="ECO:0007669"/>
    <property type="project" value="UniProtKB-ARBA"/>
</dbReference>
<dbReference type="KEGG" id="gbi:PG2T_14710"/>
<keyword evidence="7" id="KW-1185">Reference proteome</keyword>
<dbReference type="Pfam" id="PF00293">
    <property type="entry name" value="NUDIX"/>
    <property type="match status" value="1"/>
</dbReference>
<dbReference type="InterPro" id="IPR015797">
    <property type="entry name" value="NUDIX_hydrolase-like_dom_sf"/>
</dbReference>
<dbReference type="NCBIfam" id="NF001937">
    <property type="entry name" value="PRK00714.1-4"/>
    <property type="match status" value="1"/>
</dbReference>
<dbReference type="EMBL" id="CP014671">
    <property type="protein sequence ID" value="ANX05312.1"/>
    <property type="molecule type" value="Genomic_DNA"/>
</dbReference>
<dbReference type="PRINTS" id="PR00502">
    <property type="entry name" value="NUDIXFAMILY"/>
</dbReference>
<dbReference type="PROSITE" id="PS00893">
    <property type="entry name" value="NUDIX_BOX"/>
    <property type="match status" value="1"/>
</dbReference>
<dbReference type="InterPro" id="IPR020476">
    <property type="entry name" value="Nudix_hydrolase"/>
</dbReference>
<dbReference type="CDD" id="cd03671">
    <property type="entry name" value="NUDIX_Ap4A_hydrolase_plant_like"/>
    <property type="match status" value="1"/>
</dbReference>
<proteinExistence type="inferred from homology"/>
<comment type="similarity">
    <text evidence="4">Belongs to the Nudix hydrolase family. RppH subfamily.</text>
</comment>
<dbReference type="FunCoup" id="A0A1B1YX03">
    <property type="interactions" value="259"/>
</dbReference>
<evidence type="ECO:0000313" key="6">
    <source>
        <dbReference type="EMBL" id="ANX05312.1"/>
    </source>
</evidence>
<dbReference type="AlphaFoldDB" id="A0A1B1YX03"/>
<keyword evidence="3 4" id="KW-0378">Hydrolase</keyword>
<reference evidence="7" key="1">
    <citation type="submission" date="2016-03" db="EMBL/GenBank/DDBJ databases">
        <title>Complete genome sequence of Solimmundus cernigliae, representing a novel lineage of polycyclic aromatic hydrocarbon degraders within the Gammaproteobacteria.</title>
        <authorList>
            <person name="Singleton D.R."/>
            <person name="Dickey A.N."/>
            <person name="Scholl E.H."/>
            <person name="Wright F.A."/>
            <person name="Aitken M.D."/>
        </authorList>
    </citation>
    <scope>NUCLEOTIDE SEQUENCE [LARGE SCALE GENOMIC DNA]</scope>
    <source>
        <strain evidence="7">TR3.2</strain>
    </source>
</reference>